<dbReference type="RefSeq" id="WP_369046078.1">
    <property type="nucleotide sequence ID" value="NZ_CP163302.1"/>
</dbReference>
<reference evidence="2" key="1">
    <citation type="submission" date="2024-07" db="EMBL/GenBank/DDBJ databases">
        <authorList>
            <person name="fu j."/>
        </authorList>
    </citation>
    <scope>NUCLEOTIDE SEQUENCE</scope>
    <source>
        <strain evidence="2">P10A9</strain>
    </source>
</reference>
<dbReference type="KEGG" id="spue:AB5L97_00650"/>
<protein>
    <submittedName>
        <fullName evidence="2">Uncharacterized protein</fullName>
    </submittedName>
</protein>
<gene>
    <name evidence="2" type="ORF">AB5L97_00650</name>
</gene>
<organism evidence="2">
    <name type="scientific">Sinomonas puerhi</name>
    <dbReference type="NCBI Taxonomy" id="3238584"/>
    <lineage>
        <taxon>Bacteria</taxon>
        <taxon>Bacillati</taxon>
        <taxon>Actinomycetota</taxon>
        <taxon>Actinomycetes</taxon>
        <taxon>Micrococcales</taxon>
        <taxon>Micrococcaceae</taxon>
        <taxon>Sinomonas</taxon>
    </lineage>
</organism>
<feature type="region of interest" description="Disordered" evidence="1">
    <location>
        <begin position="1"/>
        <end position="75"/>
    </location>
</feature>
<dbReference type="AlphaFoldDB" id="A0AB39L3Y5"/>
<proteinExistence type="predicted"/>
<feature type="compositionally biased region" description="Basic and acidic residues" evidence="1">
    <location>
        <begin position="31"/>
        <end position="50"/>
    </location>
</feature>
<evidence type="ECO:0000256" key="1">
    <source>
        <dbReference type="SAM" id="MobiDB-lite"/>
    </source>
</evidence>
<sequence>MEGLLDEPAGHAEDPRGERYPRRRGGQQAHRGREGHDHHGWGTRAARDEMGGQPQAYRQRTRDGRSDRRPASCKD</sequence>
<name>A0AB39L3Y5_9MICC</name>
<accession>A0AB39L3Y5</accession>
<evidence type="ECO:0000313" key="2">
    <source>
        <dbReference type="EMBL" id="XDP45570.1"/>
    </source>
</evidence>
<feature type="compositionally biased region" description="Basic and acidic residues" evidence="1">
    <location>
        <begin position="8"/>
        <end position="20"/>
    </location>
</feature>
<feature type="compositionally biased region" description="Basic and acidic residues" evidence="1">
    <location>
        <begin position="60"/>
        <end position="75"/>
    </location>
</feature>
<dbReference type="EMBL" id="CP163302">
    <property type="protein sequence ID" value="XDP45570.1"/>
    <property type="molecule type" value="Genomic_DNA"/>
</dbReference>